<reference evidence="1" key="1">
    <citation type="submission" date="2019-08" db="EMBL/GenBank/DDBJ databases">
        <authorList>
            <person name="Kucharzyk K."/>
            <person name="Murdoch R.W."/>
            <person name="Higgins S."/>
            <person name="Loffler F."/>
        </authorList>
    </citation>
    <scope>NUCLEOTIDE SEQUENCE</scope>
</reference>
<protein>
    <submittedName>
        <fullName evidence="1">Uncharacterized protein</fullName>
    </submittedName>
</protein>
<gene>
    <name evidence="1" type="ORF">SDC9_180126</name>
</gene>
<organism evidence="1">
    <name type="scientific">bioreactor metagenome</name>
    <dbReference type="NCBI Taxonomy" id="1076179"/>
    <lineage>
        <taxon>unclassified sequences</taxon>
        <taxon>metagenomes</taxon>
        <taxon>ecological metagenomes</taxon>
    </lineage>
</organism>
<name>A0A645H2D4_9ZZZZ</name>
<evidence type="ECO:0000313" key="1">
    <source>
        <dbReference type="EMBL" id="MPN32646.1"/>
    </source>
</evidence>
<proteinExistence type="predicted"/>
<sequence length="139" mass="15140">MPLALSNNFLSTFLPVPSIFIPCIEDESLDGTSITISPVTSVAQAKIYPFSHSSSLICTVFSVSHFPSNNFTLHFPHDLVPLQGASIKISAFLATSSNFSPSSHSTSLLCDLKKTLAILSHPNKLIFIITQPYILLKYV</sequence>
<dbReference type="EMBL" id="VSSQ01084759">
    <property type="protein sequence ID" value="MPN32646.1"/>
    <property type="molecule type" value="Genomic_DNA"/>
</dbReference>
<comment type="caution">
    <text evidence="1">The sequence shown here is derived from an EMBL/GenBank/DDBJ whole genome shotgun (WGS) entry which is preliminary data.</text>
</comment>
<dbReference type="AlphaFoldDB" id="A0A645H2D4"/>
<accession>A0A645H2D4</accession>